<dbReference type="RefSeq" id="WP_207868692.1">
    <property type="nucleotide sequence ID" value="NZ_CP062222.1"/>
</dbReference>
<dbReference type="FunFam" id="3.60.20.30:FF:000001">
    <property type="entry name" value="Isoaspartyl peptidase/L-asparaginase"/>
    <property type="match status" value="1"/>
</dbReference>
<name>A0A975C1V1_9CAUL</name>
<evidence type="ECO:0000256" key="2">
    <source>
        <dbReference type="ARBA" id="ARBA00022801"/>
    </source>
</evidence>
<dbReference type="PANTHER" id="PTHR10188:SF6">
    <property type="entry name" value="N(4)-(BETA-N-ACETYLGLUCOSAMINYL)-L-ASPARAGINASE"/>
    <property type="match status" value="1"/>
</dbReference>
<evidence type="ECO:0000256" key="7">
    <source>
        <dbReference type="PIRSR" id="PIRSR600246-3"/>
    </source>
</evidence>
<sequence length="313" mass="31844">MTDEGAPRWALALHGGAGVKVGRDYGRAEACLAELVEQGAARLRRGQPALDVVEDLTAEMEASGLFVAGRGSAPNALGQVEFDASLMDGHGGRAGAVAALQGMASPVRVARRLLDRGSPVLLVGQGAQTFASDVGCERVTDLTLWLTTPDGFDPDDLADGHGTVGAVALDQDGRLAAATSTGGTYGALSGRVGDSPLIGAGTWADGSIAVSCTGEGEAFIRANAAADLAARLKYGGQGLDEAALAVLDTVRARGGDGGLICVTRDGRIVMPFDTDGMKRACAAWNRPACVGSIGAELRPVTTRKADARVQKCG</sequence>
<dbReference type="InterPro" id="IPR029055">
    <property type="entry name" value="Ntn_hydrolases_N"/>
</dbReference>
<dbReference type="EMBL" id="CP062222">
    <property type="protein sequence ID" value="QTC90270.1"/>
    <property type="molecule type" value="Genomic_DNA"/>
</dbReference>
<evidence type="ECO:0000256" key="6">
    <source>
        <dbReference type="PIRSR" id="PIRSR600246-2"/>
    </source>
</evidence>
<evidence type="ECO:0000256" key="1">
    <source>
        <dbReference type="ARBA" id="ARBA00022670"/>
    </source>
</evidence>
<keyword evidence="3" id="KW-0068">Autocatalytic cleavage</keyword>
<feature type="site" description="Cleavage; by autolysis" evidence="7">
    <location>
        <begin position="162"/>
        <end position="163"/>
    </location>
</feature>
<evidence type="ECO:0000256" key="5">
    <source>
        <dbReference type="PIRSR" id="PIRSR600246-1"/>
    </source>
</evidence>
<dbReference type="GO" id="GO:0016811">
    <property type="term" value="F:hydrolase activity, acting on carbon-nitrogen (but not peptide) bonds, in linear amides"/>
    <property type="evidence" value="ECO:0007669"/>
    <property type="project" value="UniProtKB-ARBA"/>
</dbReference>
<dbReference type="KEGG" id="bgoe:IFJ75_13410"/>
<dbReference type="Pfam" id="PF01112">
    <property type="entry name" value="Asparaginase_2"/>
    <property type="match status" value="2"/>
</dbReference>
<feature type="binding site" evidence="6">
    <location>
        <begin position="213"/>
        <end position="216"/>
    </location>
    <ligand>
        <name>substrate</name>
    </ligand>
</feature>
<dbReference type="GO" id="GO:0008233">
    <property type="term" value="F:peptidase activity"/>
    <property type="evidence" value="ECO:0007669"/>
    <property type="project" value="UniProtKB-KW"/>
</dbReference>
<gene>
    <name evidence="8" type="ORF">IFJ75_13410</name>
</gene>
<proteinExistence type="predicted"/>
<dbReference type="SUPFAM" id="SSF56235">
    <property type="entry name" value="N-terminal nucleophile aminohydrolases (Ntn hydrolases)"/>
    <property type="match status" value="1"/>
</dbReference>
<dbReference type="InterPro" id="IPR000246">
    <property type="entry name" value="Peptidase_T2"/>
</dbReference>
<feature type="binding site" evidence="6">
    <location>
        <begin position="191"/>
        <end position="194"/>
    </location>
    <ligand>
        <name>substrate</name>
    </ligand>
</feature>
<evidence type="ECO:0000313" key="9">
    <source>
        <dbReference type="Proteomes" id="UP000663918"/>
    </source>
</evidence>
<feature type="active site" description="Nucleophile" evidence="5">
    <location>
        <position position="163"/>
    </location>
</feature>
<keyword evidence="2" id="KW-0378">Hydrolase</keyword>
<accession>A0A975C1V1</accession>
<dbReference type="GO" id="GO:0006508">
    <property type="term" value="P:proteolysis"/>
    <property type="evidence" value="ECO:0007669"/>
    <property type="project" value="UniProtKB-KW"/>
</dbReference>
<reference evidence="8" key="1">
    <citation type="submission" date="2020-09" db="EMBL/GenBank/DDBJ databases">
        <title>Brevundimonas sp. LVF2 isolated from a puddle in Goettingen, Germany.</title>
        <authorList>
            <person name="Friedrich I."/>
            <person name="Klassen A."/>
            <person name="Hannes N."/>
            <person name="Schneider D."/>
            <person name="Hertel R."/>
            <person name="Daniel R."/>
        </authorList>
    </citation>
    <scope>NUCLEOTIDE SEQUENCE</scope>
    <source>
        <strain evidence="8">LVF2</strain>
    </source>
</reference>
<evidence type="ECO:0000256" key="4">
    <source>
        <dbReference type="ARBA" id="ARBA00069124"/>
    </source>
</evidence>
<organism evidence="8 9">
    <name type="scientific">Brevundimonas goettingensis</name>
    <dbReference type="NCBI Taxonomy" id="2774190"/>
    <lineage>
        <taxon>Bacteria</taxon>
        <taxon>Pseudomonadati</taxon>
        <taxon>Pseudomonadota</taxon>
        <taxon>Alphaproteobacteria</taxon>
        <taxon>Caulobacterales</taxon>
        <taxon>Caulobacteraceae</taxon>
        <taxon>Brevundimonas</taxon>
    </lineage>
</organism>
<keyword evidence="9" id="KW-1185">Reference proteome</keyword>
<dbReference type="AlphaFoldDB" id="A0A975C1V1"/>
<dbReference type="Proteomes" id="UP000663918">
    <property type="component" value="Chromosome"/>
</dbReference>
<dbReference type="Gene3D" id="3.60.20.30">
    <property type="entry name" value="(Glycosyl)asparaginase"/>
    <property type="match status" value="1"/>
</dbReference>
<protein>
    <recommendedName>
        <fullName evidence="4">Isoaspartyl peptidase</fullName>
    </recommendedName>
</protein>
<keyword evidence="1" id="KW-0645">Protease</keyword>
<evidence type="ECO:0000256" key="3">
    <source>
        <dbReference type="ARBA" id="ARBA00022813"/>
    </source>
</evidence>
<evidence type="ECO:0000313" key="8">
    <source>
        <dbReference type="EMBL" id="QTC90270.1"/>
    </source>
</evidence>
<dbReference type="PANTHER" id="PTHR10188">
    <property type="entry name" value="L-ASPARAGINASE"/>
    <property type="match status" value="1"/>
</dbReference>